<organism evidence="5 6">
    <name type="scientific">Arachidicoccus soli</name>
    <dbReference type="NCBI Taxonomy" id="2341117"/>
    <lineage>
        <taxon>Bacteria</taxon>
        <taxon>Pseudomonadati</taxon>
        <taxon>Bacteroidota</taxon>
        <taxon>Chitinophagia</taxon>
        <taxon>Chitinophagales</taxon>
        <taxon>Chitinophagaceae</taxon>
        <taxon>Arachidicoccus</taxon>
    </lineage>
</organism>
<evidence type="ECO:0000256" key="2">
    <source>
        <dbReference type="ARBA" id="ARBA00022679"/>
    </source>
</evidence>
<dbReference type="SUPFAM" id="SSF52540">
    <property type="entry name" value="P-loop containing nucleoside triphosphate hydrolases"/>
    <property type="match status" value="1"/>
</dbReference>
<dbReference type="PANTHER" id="PTHR34383:SF3">
    <property type="entry name" value="POLYPHOSPHATE:AMP PHOSPHOTRANSFERASE"/>
    <property type="match status" value="1"/>
</dbReference>
<dbReference type="InterPro" id="IPR027417">
    <property type="entry name" value="P-loop_NTPase"/>
</dbReference>
<gene>
    <name evidence="5" type="ORF">D6B99_15940</name>
</gene>
<dbReference type="AlphaFoldDB" id="A0A386HU14"/>
<dbReference type="KEGG" id="ark:D6B99_15940"/>
<evidence type="ECO:0000313" key="5">
    <source>
        <dbReference type="EMBL" id="AYD49478.1"/>
    </source>
</evidence>
<evidence type="ECO:0000313" key="6">
    <source>
        <dbReference type="Proteomes" id="UP000266118"/>
    </source>
</evidence>
<dbReference type="RefSeq" id="WP_119991272.1">
    <property type="nucleotide sequence ID" value="NZ_CP032489.1"/>
</dbReference>
<reference evidence="5 6" key="1">
    <citation type="submission" date="2018-09" db="EMBL/GenBank/DDBJ databases">
        <title>Arachidicoccus sp. nov., a bacterium isolated from soil.</title>
        <authorList>
            <person name="Weon H.-Y."/>
            <person name="Kwon S.-W."/>
            <person name="Lee S.A."/>
        </authorList>
    </citation>
    <scope>NUCLEOTIDE SEQUENCE [LARGE SCALE GENOMIC DNA]</scope>
    <source>
        <strain evidence="5 6">KIS59-12</strain>
    </source>
</reference>
<proteinExistence type="inferred from homology"/>
<dbReference type="Gene3D" id="3.40.50.300">
    <property type="entry name" value="P-loop containing nucleotide triphosphate hydrolases"/>
    <property type="match status" value="1"/>
</dbReference>
<dbReference type="PIRSF" id="PIRSF028756">
    <property type="entry name" value="PPK2_prd"/>
    <property type="match status" value="1"/>
</dbReference>
<dbReference type="NCBIfam" id="TIGR03709">
    <property type="entry name" value="PPK2_rel_1"/>
    <property type="match status" value="1"/>
</dbReference>
<sequence length="250" mass="29648">MANIHLSKIDPNPPEDLDKHYVKKHTKKMQQGLDELQNKLYAGHQHSILIVLQGMDASGKDGAVRNVFESINPQGVSVHSFKVPTEEELSHDFLWRIHKQTPGKGMIQIFNRSYYEDILVTRVHKMIDTKTAKKRIKAINDFEQLLAENHTHILKFYLHISKEEQTERLNERLTIPKKMWKYNSNDFKEAEYWNDYQKFYEDCFNLCNEVPWIIVPANKNWYKEFVVTEALYNLLKKLNLKYPTLENNKI</sequence>
<evidence type="ECO:0000256" key="3">
    <source>
        <dbReference type="ARBA" id="ARBA00022777"/>
    </source>
</evidence>
<comment type="similarity">
    <text evidence="1">Belongs to the polyphosphate kinase 2 (PPK2) family. Class I subfamily.</text>
</comment>
<name>A0A386HU14_9BACT</name>
<keyword evidence="3 5" id="KW-0418">Kinase</keyword>
<dbReference type="EMBL" id="CP032489">
    <property type="protein sequence ID" value="AYD49478.1"/>
    <property type="molecule type" value="Genomic_DNA"/>
</dbReference>
<dbReference type="OrthoDB" id="9775224at2"/>
<dbReference type="Proteomes" id="UP000266118">
    <property type="component" value="Chromosome"/>
</dbReference>
<dbReference type="InterPro" id="IPR022300">
    <property type="entry name" value="PPK2-rel_1"/>
</dbReference>
<dbReference type="GO" id="GO:0006797">
    <property type="term" value="P:polyphosphate metabolic process"/>
    <property type="evidence" value="ECO:0007669"/>
    <property type="project" value="InterPro"/>
</dbReference>
<dbReference type="InterPro" id="IPR016898">
    <property type="entry name" value="Polyphosphate_phosphotransfera"/>
</dbReference>
<dbReference type="PANTHER" id="PTHR34383">
    <property type="entry name" value="POLYPHOSPHATE:AMP PHOSPHOTRANSFERASE-RELATED"/>
    <property type="match status" value="1"/>
</dbReference>
<evidence type="ECO:0000259" key="4">
    <source>
        <dbReference type="Pfam" id="PF03976"/>
    </source>
</evidence>
<feature type="domain" description="Polyphosphate kinase-2-related" evidence="4">
    <location>
        <begin position="17"/>
        <end position="237"/>
    </location>
</feature>
<keyword evidence="6" id="KW-1185">Reference proteome</keyword>
<protein>
    <submittedName>
        <fullName evidence="5">Polyphosphate kinase</fullName>
    </submittedName>
</protein>
<evidence type="ECO:0000256" key="1">
    <source>
        <dbReference type="ARBA" id="ARBA00009924"/>
    </source>
</evidence>
<dbReference type="GO" id="GO:0008976">
    <property type="term" value="F:polyphosphate kinase activity"/>
    <property type="evidence" value="ECO:0007669"/>
    <property type="project" value="InterPro"/>
</dbReference>
<dbReference type="Pfam" id="PF03976">
    <property type="entry name" value="PPK2"/>
    <property type="match status" value="1"/>
</dbReference>
<keyword evidence="2" id="KW-0808">Transferase</keyword>
<accession>A0A386HU14</accession>
<dbReference type="InterPro" id="IPR022488">
    <property type="entry name" value="PPK2-related"/>
</dbReference>